<sequence>MLPEFDTRVTSTESQPTSYRSVVLEVVELSQELGGEGFEDLQEQEVLELVMPGSETLSTEDVEQMVQLAGQEKTILPQPEDDLEKKFYFKSIVKIIDLIQNAIDEALSQDPVMTRGLSFKHSCDSAIKIYEDLYKDYRRKIKQSRITDFLQKK</sequence>
<proteinExistence type="predicted"/>
<dbReference type="AlphaFoldDB" id="A0ABD2WNB9"/>
<keyword evidence="2" id="KW-1185">Reference proteome</keyword>
<dbReference type="Proteomes" id="UP001627154">
    <property type="component" value="Unassembled WGS sequence"/>
</dbReference>
<protein>
    <submittedName>
        <fullName evidence="1">Uncharacterized protein</fullName>
    </submittedName>
</protein>
<organism evidence="1 2">
    <name type="scientific">Trichogramma kaykai</name>
    <dbReference type="NCBI Taxonomy" id="54128"/>
    <lineage>
        <taxon>Eukaryota</taxon>
        <taxon>Metazoa</taxon>
        <taxon>Ecdysozoa</taxon>
        <taxon>Arthropoda</taxon>
        <taxon>Hexapoda</taxon>
        <taxon>Insecta</taxon>
        <taxon>Pterygota</taxon>
        <taxon>Neoptera</taxon>
        <taxon>Endopterygota</taxon>
        <taxon>Hymenoptera</taxon>
        <taxon>Apocrita</taxon>
        <taxon>Proctotrupomorpha</taxon>
        <taxon>Chalcidoidea</taxon>
        <taxon>Trichogrammatidae</taxon>
        <taxon>Trichogramma</taxon>
    </lineage>
</organism>
<comment type="caution">
    <text evidence="1">The sequence shown here is derived from an EMBL/GenBank/DDBJ whole genome shotgun (WGS) entry which is preliminary data.</text>
</comment>
<evidence type="ECO:0000313" key="1">
    <source>
        <dbReference type="EMBL" id="KAL3394552.1"/>
    </source>
</evidence>
<accession>A0ABD2WNB9</accession>
<gene>
    <name evidence="1" type="ORF">TKK_011543</name>
</gene>
<reference evidence="1 2" key="1">
    <citation type="journal article" date="2024" name="bioRxiv">
        <title>A reference genome for Trichogramma kaykai: A tiny desert-dwelling parasitoid wasp with competing sex-ratio distorters.</title>
        <authorList>
            <person name="Culotta J."/>
            <person name="Lindsey A.R."/>
        </authorList>
    </citation>
    <scope>NUCLEOTIDE SEQUENCE [LARGE SCALE GENOMIC DNA]</scope>
    <source>
        <strain evidence="1 2">KSX58</strain>
    </source>
</reference>
<evidence type="ECO:0000313" key="2">
    <source>
        <dbReference type="Proteomes" id="UP001627154"/>
    </source>
</evidence>
<name>A0ABD2WNB9_9HYME</name>
<dbReference type="EMBL" id="JBJJXI010000092">
    <property type="protein sequence ID" value="KAL3394552.1"/>
    <property type="molecule type" value="Genomic_DNA"/>
</dbReference>